<dbReference type="GO" id="GO:0008168">
    <property type="term" value="F:methyltransferase activity"/>
    <property type="evidence" value="ECO:0007669"/>
    <property type="project" value="UniProtKB-KW"/>
</dbReference>
<dbReference type="CDD" id="cd02440">
    <property type="entry name" value="AdoMet_MTases"/>
    <property type="match status" value="1"/>
</dbReference>
<dbReference type="Pfam" id="PF13489">
    <property type="entry name" value="Methyltransf_23"/>
    <property type="match status" value="1"/>
</dbReference>
<dbReference type="InterPro" id="IPR029063">
    <property type="entry name" value="SAM-dependent_MTases_sf"/>
</dbReference>
<dbReference type="RefSeq" id="WP_377404222.1">
    <property type="nucleotide sequence ID" value="NZ_JBHUEQ010000032.1"/>
</dbReference>
<keyword evidence="1" id="KW-0808">Transferase</keyword>
<dbReference type="SUPFAM" id="SSF53335">
    <property type="entry name" value="S-adenosyl-L-methionine-dependent methyltransferases"/>
    <property type="match status" value="1"/>
</dbReference>
<keyword evidence="1" id="KW-0489">Methyltransferase</keyword>
<reference evidence="2" key="1">
    <citation type="journal article" date="2019" name="Int. J. Syst. Evol. Microbiol.">
        <title>The Global Catalogue of Microorganisms (GCM) 10K type strain sequencing project: providing services to taxonomists for standard genome sequencing and annotation.</title>
        <authorList>
            <consortium name="The Broad Institute Genomics Platform"/>
            <consortium name="The Broad Institute Genome Sequencing Center for Infectious Disease"/>
            <person name="Wu L."/>
            <person name="Ma J."/>
        </authorList>
    </citation>
    <scope>NUCLEOTIDE SEQUENCE [LARGE SCALE GENOMIC DNA]</scope>
    <source>
        <strain evidence="2">CG52</strain>
    </source>
</reference>
<dbReference type="Proteomes" id="UP001597322">
    <property type="component" value="Unassembled WGS sequence"/>
</dbReference>
<proteinExistence type="predicted"/>
<accession>A0ABW4M934</accession>
<sequence>MENPQCPICGGRDLAIRLLGKRPTYYACETCGHNFIRSDKQRDGESFLEAQNHYYGGESILLDDRPSIFEWEIMKERHRVFDKFLERGADVVEVGPGAGHVLKWLSERGHPVTGVEHSATLAEQLSHRLGVAIVNAEFEIHDFGAVLFDSFCSFHVIEHVQNPLAHLIKAYEIVRPGGLAFIATPNSLSWEQRAVPKLGPNFDAAHLHIFSPRSLQLACESVGWRMVYETTPESAGGWARVFSGMLRAIRDEDAMATAGKYARSSSKLVRLIANLFQFVTIPPRHLQRKLRAGNEIFVVLRKPAWLD</sequence>
<protein>
    <submittedName>
        <fullName evidence="1">Methyltransferase domain-containing protein</fullName>
    </submittedName>
</protein>
<dbReference type="PANTHER" id="PTHR43861:SF6">
    <property type="entry name" value="METHYLTRANSFERASE TYPE 11"/>
    <property type="match status" value="1"/>
</dbReference>
<dbReference type="PANTHER" id="PTHR43861">
    <property type="entry name" value="TRANS-ACONITATE 2-METHYLTRANSFERASE-RELATED"/>
    <property type="match status" value="1"/>
</dbReference>
<gene>
    <name evidence="1" type="ORF">ACFSE1_17505</name>
</gene>
<comment type="caution">
    <text evidence="1">The sequence shown here is derived from an EMBL/GenBank/DDBJ whole genome shotgun (WGS) entry which is preliminary data.</text>
</comment>
<dbReference type="Gene3D" id="3.40.50.150">
    <property type="entry name" value="Vaccinia Virus protein VP39"/>
    <property type="match status" value="1"/>
</dbReference>
<keyword evidence="2" id="KW-1185">Reference proteome</keyword>
<organism evidence="1 2">
    <name type="scientific">Rhizobium helianthi</name>
    <dbReference type="NCBI Taxonomy" id="1132695"/>
    <lineage>
        <taxon>Bacteria</taxon>
        <taxon>Pseudomonadati</taxon>
        <taxon>Pseudomonadota</taxon>
        <taxon>Alphaproteobacteria</taxon>
        <taxon>Hyphomicrobiales</taxon>
        <taxon>Rhizobiaceae</taxon>
        <taxon>Rhizobium/Agrobacterium group</taxon>
        <taxon>Rhizobium</taxon>
    </lineage>
</organism>
<evidence type="ECO:0000313" key="1">
    <source>
        <dbReference type="EMBL" id="MFD1747271.1"/>
    </source>
</evidence>
<name>A0ABW4M934_9HYPH</name>
<dbReference type="EMBL" id="JBHUEQ010000032">
    <property type="protein sequence ID" value="MFD1747271.1"/>
    <property type="molecule type" value="Genomic_DNA"/>
</dbReference>
<evidence type="ECO:0000313" key="2">
    <source>
        <dbReference type="Proteomes" id="UP001597322"/>
    </source>
</evidence>
<dbReference type="GO" id="GO:0032259">
    <property type="term" value="P:methylation"/>
    <property type="evidence" value="ECO:0007669"/>
    <property type="project" value="UniProtKB-KW"/>
</dbReference>